<comment type="catalytic activity">
    <reaction evidence="6">
        <text>adenosine(1618) in 23S rRNA + S-adenosyl-L-methionine = N(6)-methyladenosine(1618) in 23S rRNA + S-adenosyl-L-homocysteine + H(+)</text>
        <dbReference type="Rhea" id="RHEA:16497"/>
        <dbReference type="Rhea" id="RHEA-COMP:10229"/>
        <dbReference type="Rhea" id="RHEA-COMP:10231"/>
        <dbReference type="ChEBI" id="CHEBI:15378"/>
        <dbReference type="ChEBI" id="CHEBI:57856"/>
        <dbReference type="ChEBI" id="CHEBI:59789"/>
        <dbReference type="ChEBI" id="CHEBI:74411"/>
        <dbReference type="ChEBI" id="CHEBI:74449"/>
        <dbReference type="EC" id="2.1.1.181"/>
    </reaction>
</comment>
<dbReference type="HAMAP" id="MF_01848">
    <property type="entry name" value="23SrRNA_methyltr_F"/>
    <property type="match status" value="1"/>
</dbReference>
<keyword evidence="4 6" id="KW-0808">Transferase</keyword>
<evidence type="ECO:0000256" key="4">
    <source>
        <dbReference type="ARBA" id="ARBA00022679"/>
    </source>
</evidence>
<reference evidence="7 8" key="1">
    <citation type="submission" date="2014-08" db="EMBL/GenBank/DDBJ databases">
        <title>Genomic and Phenotypic Diversity of Colwellia psychrerythraea strains from Disparate Marine Basins.</title>
        <authorList>
            <person name="Techtmann S.M."/>
            <person name="Stelling S.C."/>
            <person name="Utturkar S.M."/>
            <person name="Alshibli N."/>
            <person name="Harris A."/>
            <person name="Brown S.D."/>
            <person name="Hazen T.C."/>
        </authorList>
    </citation>
    <scope>NUCLEOTIDE SEQUENCE [LARGE SCALE GENOMIC DNA]</scope>
    <source>
        <strain evidence="7 8">ND2E</strain>
    </source>
</reference>
<keyword evidence="1 6" id="KW-0963">Cytoplasm</keyword>
<evidence type="ECO:0000256" key="2">
    <source>
        <dbReference type="ARBA" id="ARBA00022552"/>
    </source>
</evidence>
<dbReference type="EC" id="2.1.1.181" evidence="6"/>
<dbReference type="GO" id="GO:0005737">
    <property type="term" value="C:cytoplasm"/>
    <property type="evidence" value="ECO:0007669"/>
    <property type="project" value="UniProtKB-SubCell"/>
</dbReference>
<dbReference type="InterPro" id="IPR016909">
    <property type="entry name" value="rRNA_lsu_MeTfrase_F"/>
</dbReference>
<dbReference type="EMBL" id="JQED01000037">
    <property type="protein sequence ID" value="KGJ90039.1"/>
    <property type="molecule type" value="Genomic_DNA"/>
</dbReference>
<evidence type="ECO:0000256" key="5">
    <source>
        <dbReference type="ARBA" id="ARBA00022691"/>
    </source>
</evidence>
<sequence>MHKNNRHKQGYNFTALVKAQPDLFKFIIKNKYNNQDTINFADPVAVKALNSALLKSEYRINFWNIPDGYLCPAIPGRADYVHHLKDLLTTTPRAFFPDDKMPVKVLDIGTGASCIYPILGQREYDWHFVASDVDPVSITAAKQIISSNKPLDRNIHCRLQTNSNHIFHGIISEDEFYHLTLCNPPFHSSLAEASQGTARKLKNLNKGSQYPVKQEKTLNFGGQKAELWCPGGELAFIRKMIKESKVYQKQVLWFTCLVSKKDHISKLKFSLKKAHAKQVKVINMTQGQKISRFIAWSFYEIS</sequence>
<evidence type="ECO:0000256" key="1">
    <source>
        <dbReference type="ARBA" id="ARBA00022490"/>
    </source>
</evidence>
<dbReference type="CDD" id="cd02440">
    <property type="entry name" value="AdoMet_MTases"/>
    <property type="match status" value="1"/>
</dbReference>
<proteinExistence type="inferred from homology"/>
<dbReference type="GO" id="GO:0052907">
    <property type="term" value="F:23S rRNA (adenine(1618)-N(6))-methyltransferase activity"/>
    <property type="evidence" value="ECO:0007669"/>
    <property type="project" value="UniProtKB-EC"/>
</dbReference>
<dbReference type="SUPFAM" id="SSF53335">
    <property type="entry name" value="S-adenosyl-L-methionine-dependent methyltransferases"/>
    <property type="match status" value="1"/>
</dbReference>
<dbReference type="PANTHER" id="PTHR13393:SF0">
    <property type="entry name" value="RNA N6-ADENOSINE-METHYLTRANSFERASE METTL16"/>
    <property type="match status" value="1"/>
</dbReference>
<dbReference type="RefSeq" id="WP_033094431.1">
    <property type="nucleotide sequence ID" value="NZ_JQED01000037.1"/>
</dbReference>
<dbReference type="GO" id="GO:0070475">
    <property type="term" value="P:rRNA base methylation"/>
    <property type="evidence" value="ECO:0007669"/>
    <property type="project" value="TreeGrafter"/>
</dbReference>
<evidence type="ECO:0000256" key="6">
    <source>
        <dbReference type="HAMAP-Rule" id="MF_01848"/>
    </source>
</evidence>
<comment type="caution">
    <text evidence="7">The sequence shown here is derived from an EMBL/GenBank/DDBJ whole genome shotgun (WGS) entry which is preliminary data.</text>
</comment>
<organism evidence="7 8">
    <name type="scientific">Colwellia psychrerythraea</name>
    <name type="common">Vibrio psychroerythus</name>
    <dbReference type="NCBI Taxonomy" id="28229"/>
    <lineage>
        <taxon>Bacteria</taxon>
        <taxon>Pseudomonadati</taxon>
        <taxon>Pseudomonadota</taxon>
        <taxon>Gammaproteobacteria</taxon>
        <taxon>Alteromonadales</taxon>
        <taxon>Colwelliaceae</taxon>
        <taxon>Colwellia</taxon>
    </lineage>
</organism>
<evidence type="ECO:0000313" key="8">
    <source>
        <dbReference type="Proteomes" id="UP000029843"/>
    </source>
</evidence>
<keyword evidence="2 6" id="KW-0698">rRNA processing</keyword>
<comment type="subcellular location">
    <subcellularLocation>
        <location evidence="6">Cytoplasm</location>
    </subcellularLocation>
</comment>
<dbReference type="Gene3D" id="3.40.50.150">
    <property type="entry name" value="Vaccinia Virus protein VP39"/>
    <property type="match status" value="1"/>
</dbReference>
<dbReference type="Pfam" id="PF05971">
    <property type="entry name" value="Methyltransf_10"/>
    <property type="match status" value="1"/>
</dbReference>
<dbReference type="PANTHER" id="PTHR13393">
    <property type="entry name" value="SAM-DEPENDENT METHYLTRANSFERASE"/>
    <property type="match status" value="1"/>
</dbReference>
<dbReference type="PATRIC" id="fig|28229.4.peg.2746"/>
<keyword evidence="5 6" id="KW-0949">S-adenosyl-L-methionine</keyword>
<dbReference type="PIRSF" id="PIRSF029038">
    <property type="entry name" value="Mtase_YbiN_prd"/>
    <property type="match status" value="1"/>
</dbReference>
<protein>
    <recommendedName>
        <fullName evidence="6">Ribosomal RNA large subunit methyltransferase F</fullName>
        <ecNumber evidence="6">2.1.1.181</ecNumber>
    </recommendedName>
    <alternativeName>
        <fullName evidence="6">23S rRNA mA1618 methyltransferase</fullName>
    </alternativeName>
    <alternativeName>
        <fullName evidence="6">rRNA adenine N-6-methyltransferase</fullName>
    </alternativeName>
</protein>
<evidence type="ECO:0000256" key="3">
    <source>
        <dbReference type="ARBA" id="ARBA00022603"/>
    </source>
</evidence>
<dbReference type="Proteomes" id="UP000029843">
    <property type="component" value="Unassembled WGS sequence"/>
</dbReference>
<gene>
    <name evidence="6" type="primary">rlmF</name>
    <name evidence="7" type="ORF">ND2E_3595</name>
</gene>
<dbReference type="AlphaFoldDB" id="A0A099KGX4"/>
<evidence type="ECO:0000313" key="7">
    <source>
        <dbReference type="EMBL" id="KGJ90039.1"/>
    </source>
</evidence>
<comment type="similarity">
    <text evidence="6">Belongs to the methyltransferase superfamily. METTL16/RlmF family.</text>
</comment>
<comment type="function">
    <text evidence="6">Specifically methylates the adenine in position 1618 of 23S rRNA.</text>
</comment>
<keyword evidence="3 6" id="KW-0489">Methyltransferase</keyword>
<accession>A0A099KGX4</accession>
<name>A0A099KGX4_COLPS</name>
<dbReference type="InterPro" id="IPR029063">
    <property type="entry name" value="SAM-dependent_MTases_sf"/>
</dbReference>
<dbReference type="NCBIfam" id="NF008725">
    <property type="entry name" value="PRK11727.1"/>
    <property type="match status" value="1"/>
</dbReference>
<dbReference type="OrthoDB" id="1115728at2"/>
<dbReference type="InterPro" id="IPR010286">
    <property type="entry name" value="METTL16/RlmF"/>
</dbReference>